<dbReference type="AlphaFoldDB" id="A0A1N7FI89"/>
<proteinExistence type="predicted"/>
<sequence>MSVTAEHFNPTHEEKYHEFLIPDPDYGFDPIEKMIEFRETIAEFPQTKATFKQKHIRGDGSVNIPNYFWCRAVIFARSWRVSDTFTNVTGGATKYVNPNYPHRRRYADTAVLCDCGEIITKFDQKNPETKAWEIISNSHTDECRKEWEIQSRATLWKNRRQIINQGAWFGHSFREMTNRMDMSEISSANGVTVELEMDMQLLKAKALARIGRTVALLRDRYTVKKIARAYGISRPYASELYRKHPTDDTLEDVITAHPSTKFTIPEAKA</sequence>
<organism evidence="1 2">
    <name type="scientific">Haladaptatus litoreus</name>
    <dbReference type="NCBI Taxonomy" id="553468"/>
    <lineage>
        <taxon>Archaea</taxon>
        <taxon>Methanobacteriati</taxon>
        <taxon>Methanobacteriota</taxon>
        <taxon>Stenosarchaea group</taxon>
        <taxon>Halobacteria</taxon>
        <taxon>Halobacteriales</taxon>
        <taxon>Haladaptataceae</taxon>
        <taxon>Haladaptatus</taxon>
    </lineage>
</organism>
<reference evidence="2" key="1">
    <citation type="submission" date="2017-01" db="EMBL/GenBank/DDBJ databases">
        <authorList>
            <person name="Varghese N."/>
            <person name="Submissions S."/>
        </authorList>
    </citation>
    <scope>NUCLEOTIDE SEQUENCE [LARGE SCALE GENOMIC DNA]</scope>
    <source>
        <strain evidence="2">CGMCC 1.7737</strain>
    </source>
</reference>
<evidence type="ECO:0000313" key="2">
    <source>
        <dbReference type="Proteomes" id="UP000186914"/>
    </source>
</evidence>
<dbReference type="Proteomes" id="UP000186914">
    <property type="component" value="Unassembled WGS sequence"/>
</dbReference>
<gene>
    <name evidence="1" type="ORF">SAMN05421858_5087</name>
</gene>
<protein>
    <submittedName>
        <fullName evidence="1">Uncharacterized protein</fullName>
    </submittedName>
</protein>
<dbReference type="RefSeq" id="WP_076433732.1">
    <property type="nucleotide sequence ID" value="NZ_FTNO01000009.1"/>
</dbReference>
<dbReference type="EMBL" id="FTNO01000009">
    <property type="protein sequence ID" value="SIS00007.1"/>
    <property type="molecule type" value="Genomic_DNA"/>
</dbReference>
<accession>A0A1N7FI89</accession>
<evidence type="ECO:0000313" key="1">
    <source>
        <dbReference type="EMBL" id="SIS00007.1"/>
    </source>
</evidence>
<keyword evidence="2" id="KW-1185">Reference proteome</keyword>
<dbReference type="OrthoDB" id="387110at2157"/>
<name>A0A1N7FI89_9EURY</name>